<organism evidence="1 2">
    <name type="scientific">Burkholderia lata (strain ATCC 17760 / DSM 23089 / LMG 22485 / NCIMB 9086 / R18194 / 383)</name>
    <dbReference type="NCBI Taxonomy" id="482957"/>
    <lineage>
        <taxon>Bacteria</taxon>
        <taxon>Pseudomonadati</taxon>
        <taxon>Pseudomonadota</taxon>
        <taxon>Betaproteobacteria</taxon>
        <taxon>Burkholderiales</taxon>
        <taxon>Burkholderiaceae</taxon>
        <taxon>Burkholderia</taxon>
        <taxon>Burkholderia cepacia complex</taxon>
    </lineage>
</organism>
<protein>
    <submittedName>
        <fullName evidence="1">Bacteriophage protein</fullName>
    </submittedName>
</protein>
<dbReference type="EMBL" id="CABVPW010000002">
    <property type="protein sequence ID" value="VWB12167.1"/>
    <property type="molecule type" value="Genomic_DNA"/>
</dbReference>
<dbReference type="InterPro" id="IPR009241">
    <property type="entry name" value="HigB-like"/>
</dbReference>
<name>A0A6P2H6Z1_BURL3</name>
<sequence>MVNSAYEIRFFNERVEEGVAALPKTLVARFFALVDRMEQYGPNLGEPHTQSMGNGLYEMRLKGAEGIARVFYCAIVERRIVMLHCFVKKTQKTPQKELETARRRLKEVRDGNV</sequence>
<proteinExistence type="predicted"/>
<evidence type="ECO:0000313" key="1">
    <source>
        <dbReference type="EMBL" id="VWB12167.1"/>
    </source>
</evidence>
<dbReference type="Pfam" id="PF05973">
    <property type="entry name" value="Gp49"/>
    <property type="match status" value="1"/>
</dbReference>
<dbReference type="AlphaFoldDB" id="A0A6P2H6Z1"/>
<reference evidence="1 2" key="1">
    <citation type="submission" date="2019-09" db="EMBL/GenBank/DDBJ databases">
        <authorList>
            <person name="Depoorter E."/>
        </authorList>
    </citation>
    <scope>NUCLEOTIDE SEQUENCE [LARGE SCALE GENOMIC DNA]</scope>
    <source>
        <strain evidence="1">LMG 23254</strain>
    </source>
</reference>
<evidence type="ECO:0000313" key="2">
    <source>
        <dbReference type="Proteomes" id="UP000494218"/>
    </source>
</evidence>
<accession>A0A6P2H6Z1</accession>
<dbReference type="Proteomes" id="UP000494218">
    <property type="component" value="Unassembled WGS sequence"/>
</dbReference>
<gene>
    <name evidence="1" type="ORF">BLA23254_00407</name>
</gene>